<protein>
    <submittedName>
        <fullName evidence="11">Potassium/proton antiporter</fullName>
    </submittedName>
</protein>
<evidence type="ECO:0000256" key="2">
    <source>
        <dbReference type="ARBA" id="ARBA00022448"/>
    </source>
</evidence>
<reference evidence="11 12" key="1">
    <citation type="journal article" date="2012" name="PLoS ONE">
        <title>The purine-utilizing bacterium Clostridium acidurici 9a: a genome-guided metabolic reconsideration.</title>
        <authorList>
            <person name="Hartwich K."/>
            <person name="Poehlein A."/>
            <person name="Daniel R."/>
        </authorList>
    </citation>
    <scope>NUCLEOTIDE SEQUENCE [LARGE SCALE GENOMIC DNA]</scope>
    <source>
        <strain evidence="12">ATCC 7906 / DSM 604 / BCRC 14475 / CIP 104303 / KCTC 5404 / NCIMB 10678 / 9a</strain>
    </source>
</reference>
<dbReference type="eggNOG" id="COG3263">
    <property type="taxonomic scope" value="Bacteria"/>
</dbReference>
<feature type="transmembrane region" description="Helical" evidence="9">
    <location>
        <begin position="241"/>
        <end position="274"/>
    </location>
</feature>
<evidence type="ECO:0000256" key="7">
    <source>
        <dbReference type="ARBA" id="ARBA00023065"/>
    </source>
</evidence>
<sequence length="562" mass="62326">MRILDNLKIGIKSFNLFLCFNNKVRKEFIMSYLFIGIVFILALFAIRFSNKHGIPALLLFIVLGMVFGVLGLEFENFEFADKFATVALMVIMFYGGFGTNWRMAKPVAKEAIVLSSLGVIATALVTGLFCHYVLGFKLLEGMLIGSIVGSTDYASVSNILRSRNLNLKYSTAPLLELESGSNDPTAYTMTMVFLSVIIGSKVSIPILILSQVALGVVMGFVFAFVIGKLLKNLRLEADGLYAVFMAAAMLITYDATSLIGGNGYLALYILGIYLGNMEFQGKRDVVFFFDGFTEIMQIGLFFILGLLSNLTDFIATFPIALAIMLFMTIIARPVTVYGLMLPFRLERNKLNIISLAGIRGAAAIAFAIMAVNSDAIISVDIYHIVFGICVLSSLAQGYLMSPAAKRWNMLDPSDTVLKTFNYYQYKAKIGFLETRIHPNSSLIGSEVKDLNLTLDLIVAKIERNGTTIVPRGKTIIEENDLLVLGGETHFDESGQDLIEFTIPSGHQWENKHIKELELPHDRLIIMVQRNSNDIIVPDGDTLFLEDDKVIMIKVEHDTEVDM</sequence>
<feature type="transmembrane region" description="Helical" evidence="9">
    <location>
        <begin position="352"/>
        <end position="369"/>
    </location>
</feature>
<keyword evidence="5 9" id="KW-0812">Transmembrane</keyword>
<dbReference type="PANTHER" id="PTHR32507">
    <property type="entry name" value="NA(+)/H(+) ANTIPORTER 1"/>
    <property type="match status" value="1"/>
</dbReference>
<evidence type="ECO:0000256" key="3">
    <source>
        <dbReference type="ARBA" id="ARBA00022449"/>
    </source>
</evidence>
<dbReference type="PANTHER" id="PTHR32507:SF7">
    <property type="entry name" value="K(+)_H(+) ANTIPORTER NHAP2"/>
    <property type="match status" value="1"/>
</dbReference>
<dbReference type="GO" id="GO:0008324">
    <property type="term" value="F:monoatomic cation transmembrane transporter activity"/>
    <property type="evidence" value="ECO:0007669"/>
    <property type="project" value="InterPro"/>
</dbReference>
<dbReference type="KEGG" id="cad:Curi_c04420"/>
<evidence type="ECO:0000313" key="11">
    <source>
        <dbReference type="EMBL" id="AFS77517.1"/>
    </source>
</evidence>
<proteinExistence type="predicted"/>
<evidence type="ECO:0000256" key="8">
    <source>
        <dbReference type="ARBA" id="ARBA00023136"/>
    </source>
</evidence>
<dbReference type="GO" id="GO:0006813">
    <property type="term" value="P:potassium ion transport"/>
    <property type="evidence" value="ECO:0007669"/>
    <property type="project" value="InterPro"/>
</dbReference>
<dbReference type="HOGENOM" id="CLU_005912_9_1_9"/>
<dbReference type="Gene3D" id="3.30.70.1450">
    <property type="entry name" value="Regulator of K+ conductance, C-terminal domain"/>
    <property type="match status" value="2"/>
</dbReference>
<keyword evidence="2" id="KW-0813">Transport</keyword>
<dbReference type="InterPro" id="IPR006153">
    <property type="entry name" value="Cation/H_exchanger_TM"/>
</dbReference>
<evidence type="ECO:0000313" key="12">
    <source>
        <dbReference type="Proteomes" id="UP000006094"/>
    </source>
</evidence>
<evidence type="ECO:0000256" key="6">
    <source>
        <dbReference type="ARBA" id="ARBA00022989"/>
    </source>
</evidence>
<dbReference type="PATRIC" id="fig|1128398.3.peg.460"/>
<dbReference type="Proteomes" id="UP000006094">
    <property type="component" value="Chromosome"/>
</dbReference>
<keyword evidence="7" id="KW-0406">Ion transport</keyword>
<dbReference type="GO" id="GO:0015297">
    <property type="term" value="F:antiporter activity"/>
    <property type="evidence" value="ECO:0007669"/>
    <property type="project" value="UniProtKB-KW"/>
</dbReference>
<evidence type="ECO:0000256" key="1">
    <source>
        <dbReference type="ARBA" id="ARBA00004651"/>
    </source>
</evidence>
<feature type="transmembrane region" description="Helical" evidence="9">
    <location>
        <begin position="83"/>
        <end position="101"/>
    </location>
</feature>
<dbReference type="InterPro" id="IPR006037">
    <property type="entry name" value="RCK_C"/>
</dbReference>
<dbReference type="AlphaFoldDB" id="K0AXK7"/>
<organism evidence="11 12">
    <name type="scientific">Gottschalkia acidurici (strain ATCC 7906 / DSM 604 / BCRC 14475 / CIP 104303 / KCTC 5404 / NCIMB 10678 / 9a)</name>
    <name type="common">Clostridium acidurici</name>
    <dbReference type="NCBI Taxonomy" id="1128398"/>
    <lineage>
        <taxon>Bacteria</taxon>
        <taxon>Bacillati</taxon>
        <taxon>Bacillota</taxon>
        <taxon>Tissierellia</taxon>
        <taxon>Tissierellales</taxon>
        <taxon>Gottschalkiaceae</taxon>
        <taxon>Gottschalkia</taxon>
    </lineage>
</organism>
<dbReference type="GO" id="GO:0005886">
    <property type="term" value="C:plasma membrane"/>
    <property type="evidence" value="ECO:0007669"/>
    <property type="project" value="UniProtKB-SubCell"/>
</dbReference>
<comment type="subcellular location">
    <subcellularLocation>
        <location evidence="1">Cell membrane</location>
        <topology evidence="1">Multi-pass membrane protein</topology>
    </subcellularLocation>
</comment>
<dbReference type="EMBL" id="CP003326">
    <property type="protein sequence ID" value="AFS77517.1"/>
    <property type="molecule type" value="Genomic_DNA"/>
</dbReference>
<feature type="transmembrane region" description="Helical" evidence="9">
    <location>
        <begin position="53"/>
        <end position="71"/>
    </location>
</feature>
<feature type="transmembrane region" description="Helical" evidence="9">
    <location>
        <begin position="381"/>
        <end position="399"/>
    </location>
</feature>
<dbReference type="NCBIfam" id="NF003715">
    <property type="entry name" value="PRK05326.1-2"/>
    <property type="match status" value="1"/>
</dbReference>
<evidence type="ECO:0000256" key="4">
    <source>
        <dbReference type="ARBA" id="ARBA00022475"/>
    </source>
</evidence>
<feature type="transmembrane region" description="Helical" evidence="9">
    <location>
        <begin position="184"/>
        <end position="200"/>
    </location>
</feature>
<dbReference type="InterPro" id="IPR038770">
    <property type="entry name" value="Na+/solute_symporter_sf"/>
</dbReference>
<keyword evidence="12" id="KW-1185">Reference proteome</keyword>
<dbReference type="SUPFAM" id="SSF116726">
    <property type="entry name" value="TrkA C-terminal domain-like"/>
    <property type="match status" value="2"/>
</dbReference>
<feature type="transmembrane region" description="Helical" evidence="9">
    <location>
        <begin position="28"/>
        <end position="46"/>
    </location>
</feature>
<dbReference type="Gene3D" id="1.20.1530.20">
    <property type="match status" value="1"/>
</dbReference>
<evidence type="ECO:0000259" key="10">
    <source>
        <dbReference type="PROSITE" id="PS51202"/>
    </source>
</evidence>
<dbReference type="NCBIfam" id="NF003716">
    <property type="entry name" value="PRK05326.1-3"/>
    <property type="match status" value="1"/>
</dbReference>
<feature type="transmembrane region" description="Helical" evidence="9">
    <location>
        <begin position="313"/>
        <end position="331"/>
    </location>
</feature>
<accession>K0AXK7</accession>
<gene>
    <name evidence="11" type="ordered locus">Curi_c04420</name>
</gene>
<keyword evidence="6 9" id="KW-1133">Transmembrane helix</keyword>
<dbReference type="Pfam" id="PF02080">
    <property type="entry name" value="TrkA_C"/>
    <property type="match status" value="2"/>
</dbReference>
<feature type="transmembrane region" description="Helical" evidence="9">
    <location>
        <begin position="286"/>
        <end position="307"/>
    </location>
</feature>
<evidence type="ECO:0000256" key="5">
    <source>
        <dbReference type="ARBA" id="ARBA00022692"/>
    </source>
</evidence>
<keyword evidence="3" id="KW-0050">Antiport</keyword>
<name>K0AXK7_GOTA9</name>
<dbReference type="InterPro" id="IPR036721">
    <property type="entry name" value="RCK_C_sf"/>
</dbReference>
<evidence type="ECO:0000256" key="9">
    <source>
        <dbReference type="SAM" id="Phobius"/>
    </source>
</evidence>
<feature type="transmembrane region" description="Helical" evidence="9">
    <location>
        <begin position="113"/>
        <end position="134"/>
    </location>
</feature>
<feature type="domain" description="RCK C-terminal" evidence="10">
    <location>
        <begin position="417"/>
        <end position="503"/>
    </location>
</feature>
<dbReference type="Pfam" id="PF00999">
    <property type="entry name" value="Na_H_Exchanger"/>
    <property type="match status" value="1"/>
</dbReference>
<feature type="transmembrane region" description="Helical" evidence="9">
    <location>
        <begin position="207"/>
        <end position="229"/>
    </location>
</feature>
<keyword evidence="8 9" id="KW-0472">Membrane</keyword>
<keyword evidence="4" id="KW-1003">Cell membrane</keyword>
<dbReference type="PROSITE" id="PS51202">
    <property type="entry name" value="RCK_C"/>
    <property type="match status" value="1"/>
</dbReference>
<dbReference type="GO" id="GO:1902600">
    <property type="term" value="P:proton transmembrane transport"/>
    <property type="evidence" value="ECO:0007669"/>
    <property type="project" value="InterPro"/>
</dbReference>